<sequence>MAYAVLASLFTTTDQMLNPDPYSIPCKRETIESLHKNIATLLSFLENSPPHSYQTTKILEEKIRDLGYETEDILESHIVKHFKSISGSDHDSIDMLSKALEEVMKEFESLMKDVKEIRGTGNFDGSLSVVSSRSTGKSKFVLLDENFMNQMKEQLVTEDSRLKVLPIVGMGGIGKTTLAKALLDDPFVVGRFDIRAWVTISQQYRIKDVVENLLKDINVRSTNTNIEVDLDGNVGLHKILFKRKYLIVLDDVWETKAWDELQKLFPDNDDGSRIMVTTRQSEVATYAAKSYHEMKLLNDVMSWDLLRQELFAQENCPSDLVEIGKEIAKKCHGLPLAISVIGGLLSKEKMTREYWEHVAANIKSVLTEKDDQCLEILSLSYNYLPHHLKPCFLYMAAFPEDDEIRVSILLKLWVAEGFLKPNSINMEKVAEKNLKDLIERNLVLVDQLKWNGKPKTCKIHDLVRDLCIKEARKEKFLYVLNNYIDFNPKEAKVQRRLSILPSVIEDEVIVNKFNLIQSMPGNRSFICFNDNRGKWQEYIDLPSYIWNMPQLRCLHAELSILPPLPTGTEMQVCVLKSLETLFLIKNFRCEDEVLARIPNLRKLKIEYSADDITDWSYYRLQNLAKLSKLETLRCGFEVICTETLVANLAFPVSLKKLTLWGCRISWEHMKIIGVLPNLEILNLRYQAFEGSTWETVEDNFKKLEYLMIWSHDSLNEWRVDDANHFPSLRLLDLWQCTNLEEIPSSIGEIPTLERIEVGCCTDGVVSSAEYIQDSNPDIKVVISRSH</sequence>
<dbReference type="GO" id="GO:0005737">
    <property type="term" value="C:cytoplasm"/>
    <property type="evidence" value="ECO:0007669"/>
    <property type="project" value="UniProtKB-SubCell"/>
</dbReference>
<proteinExistence type="inferred from homology"/>
<dbReference type="PANTHER" id="PTHR23155">
    <property type="entry name" value="DISEASE RESISTANCE PROTEIN RP"/>
    <property type="match status" value="1"/>
</dbReference>
<dbReference type="AlphaFoldDB" id="A0ABD3RSJ6"/>
<comment type="subcellular location">
    <subcellularLocation>
        <location evidence="2">Cytoplasm</location>
    </subcellularLocation>
</comment>
<protein>
    <recommendedName>
        <fullName evidence="17">NB-ARC domain-containing protein</fullName>
    </recommendedName>
</protein>
<dbReference type="Gene3D" id="1.10.8.430">
    <property type="entry name" value="Helical domain of apoptotic protease-activating factors"/>
    <property type="match status" value="1"/>
</dbReference>
<dbReference type="FunFam" id="1.10.8.430:FF:000003">
    <property type="entry name" value="Probable disease resistance protein At5g66910"/>
    <property type="match status" value="1"/>
</dbReference>
<dbReference type="FunFam" id="3.40.50.300:FF:001091">
    <property type="entry name" value="Probable disease resistance protein At1g61300"/>
    <property type="match status" value="1"/>
</dbReference>
<evidence type="ECO:0000256" key="1">
    <source>
        <dbReference type="ARBA" id="ARBA00002074"/>
    </source>
</evidence>
<gene>
    <name evidence="15" type="ORF">ACJIZ3_014894</name>
</gene>
<evidence type="ECO:0000256" key="5">
    <source>
        <dbReference type="ARBA" id="ARBA00022614"/>
    </source>
</evidence>
<keyword evidence="16" id="KW-1185">Reference proteome</keyword>
<evidence type="ECO:0000256" key="3">
    <source>
        <dbReference type="ARBA" id="ARBA00008894"/>
    </source>
</evidence>
<dbReference type="InterPro" id="IPR044974">
    <property type="entry name" value="Disease_R_plants"/>
</dbReference>
<keyword evidence="10" id="KW-0067">ATP-binding</keyword>
<dbReference type="SUPFAM" id="SSF52058">
    <property type="entry name" value="L domain-like"/>
    <property type="match status" value="1"/>
</dbReference>
<dbReference type="InterPro" id="IPR042197">
    <property type="entry name" value="Apaf_helical"/>
</dbReference>
<dbReference type="GO" id="GO:0051607">
    <property type="term" value="P:defense response to virus"/>
    <property type="evidence" value="ECO:0007669"/>
    <property type="project" value="UniProtKB-ARBA"/>
</dbReference>
<dbReference type="InterPro" id="IPR002182">
    <property type="entry name" value="NB-ARC"/>
</dbReference>
<dbReference type="InterPro" id="IPR027417">
    <property type="entry name" value="P-loop_NTPase"/>
</dbReference>
<dbReference type="GO" id="GO:0009626">
    <property type="term" value="P:plant-type hypersensitive response"/>
    <property type="evidence" value="ECO:0007669"/>
    <property type="project" value="UniProtKB-KW"/>
</dbReference>
<dbReference type="SUPFAM" id="SSF52540">
    <property type="entry name" value="P-loop containing nucleoside triphosphate hydrolases"/>
    <property type="match status" value="1"/>
</dbReference>
<dbReference type="InterPro" id="IPR055414">
    <property type="entry name" value="LRR_R13L4/SHOC2-like"/>
</dbReference>
<dbReference type="PRINTS" id="PR00364">
    <property type="entry name" value="DISEASERSIST"/>
</dbReference>
<feature type="domain" description="Disease resistance protein winged helix" evidence="13">
    <location>
        <begin position="398"/>
        <end position="467"/>
    </location>
</feature>
<keyword evidence="9" id="KW-0611">Plant defense</keyword>
<evidence type="ECO:0000256" key="11">
    <source>
        <dbReference type="SAM" id="Coils"/>
    </source>
</evidence>
<dbReference type="Pfam" id="PF23559">
    <property type="entry name" value="WHD_DRP"/>
    <property type="match status" value="1"/>
</dbReference>
<evidence type="ECO:0008006" key="17">
    <source>
        <dbReference type="Google" id="ProtNLM"/>
    </source>
</evidence>
<evidence type="ECO:0000256" key="2">
    <source>
        <dbReference type="ARBA" id="ARBA00004496"/>
    </source>
</evidence>
<dbReference type="EMBL" id="JBJXBP010000008">
    <property type="protein sequence ID" value="KAL3813626.1"/>
    <property type="molecule type" value="Genomic_DNA"/>
</dbReference>
<name>A0ABD3RSJ6_9LAMI</name>
<dbReference type="PANTHER" id="PTHR23155:SF1152">
    <property type="entry name" value="AAA+ ATPASE DOMAIN-CONTAINING PROTEIN"/>
    <property type="match status" value="1"/>
</dbReference>
<organism evidence="15 16">
    <name type="scientific">Penstemon smallii</name>
    <dbReference type="NCBI Taxonomy" id="265156"/>
    <lineage>
        <taxon>Eukaryota</taxon>
        <taxon>Viridiplantae</taxon>
        <taxon>Streptophyta</taxon>
        <taxon>Embryophyta</taxon>
        <taxon>Tracheophyta</taxon>
        <taxon>Spermatophyta</taxon>
        <taxon>Magnoliopsida</taxon>
        <taxon>eudicotyledons</taxon>
        <taxon>Gunneridae</taxon>
        <taxon>Pentapetalae</taxon>
        <taxon>asterids</taxon>
        <taxon>lamiids</taxon>
        <taxon>Lamiales</taxon>
        <taxon>Plantaginaceae</taxon>
        <taxon>Cheloneae</taxon>
        <taxon>Penstemon</taxon>
    </lineage>
</organism>
<keyword evidence="5" id="KW-0433">Leucine-rich repeat</keyword>
<evidence type="ECO:0000259" key="12">
    <source>
        <dbReference type="Pfam" id="PF00931"/>
    </source>
</evidence>
<feature type="coiled-coil region" evidence="11">
    <location>
        <begin position="93"/>
        <end position="120"/>
    </location>
</feature>
<dbReference type="Gene3D" id="1.20.5.4130">
    <property type="match status" value="1"/>
</dbReference>
<evidence type="ECO:0000313" key="16">
    <source>
        <dbReference type="Proteomes" id="UP001634393"/>
    </source>
</evidence>
<feature type="domain" description="NB-ARC" evidence="12">
    <location>
        <begin position="145"/>
        <end position="314"/>
    </location>
</feature>
<dbReference type="Gene3D" id="1.10.10.10">
    <property type="entry name" value="Winged helix-like DNA-binding domain superfamily/Winged helix DNA-binding domain"/>
    <property type="match status" value="1"/>
</dbReference>
<dbReference type="Pfam" id="PF23598">
    <property type="entry name" value="LRR_14"/>
    <property type="match status" value="1"/>
</dbReference>
<evidence type="ECO:0000256" key="7">
    <source>
        <dbReference type="ARBA" id="ARBA00022737"/>
    </source>
</evidence>
<keyword evidence="4" id="KW-0963">Cytoplasm</keyword>
<keyword evidence="8" id="KW-0547">Nucleotide-binding</keyword>
<evidence type="ECO:0000256" key="9">
    <source>
        <dbReference type="ARBA" id="ARBA00022821"/>
    </source>
</evidence>
<accession>A0ABD3RSJ6</accession>
<evidence type="ECO:0000256" key="4">
    <source>
        <dbReference type="ARBA" id="ARBA00022490"/>
    </source>
</evidence>
<comment type="function">
    <text evidence="1">Confers resistance to late blight (Phytophthora infestans) races carrying the avirulence gene Avr1. Resistance proteins guard the plant against pathogens that contain an appropriate avirulence protein via an indirect interaction with this avirulence protein. That triggers a defense system including the hypersensitive response, which restricts the pathogen growth.</text>
</comment>
<dbReference type="InterPro" id="IPR032675">
    <property type="entry name" value="LRR_dom_sf"/>
</dbReference>
<evidence type="ECO:0000259" key="13">
    <source>
        <dbReference type="Pfam" id="PF23559"/>
    </source>
</evidence>
<dbReference type="InterPro" id="IPR036388">
    <property type="entry name" value="WH-like_DNA-bd_sf"/>
</dbReference>
<keyword evidence="11" id="KW-0175">Coiled coil</keyword>
<reference evidence="15 16" key="1">
    <citation type="submission" date="2024-12" db="EMBL/GenBank/DDBJ databases">
        <title>The unique morphological basis and parallel evolutionary history of personate flowers in Penstemon.</title>
        <authorList>
            <person name="Depatie T.H."/>
            <person name="Wessinger C.A."/>
        </authorList>
    </citation>
    <scope>NUCLEOTIDE SEQUENCE [LARGE SCALE GENOMIC DNA]</scope>
    <source>
        <strain evidence="15">WTNN_2</strain>
        <tissue evidence="15">Leaf</tissue>
    </source>
</reference>
<dbReference type="GO" id="GO:0005524">
    <property type="term" value="F:ATP binding"/>
    <property type="evidence" value="ECO:0007669"/>
    <property type="project" value="UniProtKB-KW"/>
</dbReference>
<keyword evidence="7" id="KW-0677">Repeat</keyword>
<evidence type="ECO:0000256" key="8">
    <source>
        <dbReference type="ARBA" id="ARBA00022741"/>
    </source>
</evidence>
<evidence type="ECO:0000256" key="10">
    <source>
        <dbReference type="ARBA" id="ARBA00022840"/>
    </source>
</evidence>
<feature type="domain" description="Disease resistance R13L4/SHOC-2-like LRR" evidence="14">
    <location>
        <begin position="540"/>
        <end position="758"/>
    </location>
</feature>
<comment type="similarity">
    <text evidence="3">Belongs to the disease resistance NB-LRR family.</text>
</comment>
<evidence type="ECO:0000259" key="14">
    <source>
        <dbReference type="Pfam" id="PF23598"/>
    </source>
</evidence>
<evidence type="ECO:0000313" key="15">
    <source>
        <dbReference type="EMBL" id="KAL3813626.1"/>
    </source>
</evidence>
<dbReference type="Gene3D" id="3.40.50.300">
    <property type="entry name" value="P-loop containing nucleotide triphosphate hydrolases"/>
    <property type="match status" value="1"/>
</dbReference>
<dbReference type="InterPro" id="IPR058922">
    <property type="entry name" value="WHD_DRP"/>
</dbReference>
<dbReference type="Proteomes" id="UP001634393">
    <property type="component" value="Unassembled WGS sequence"/>
</dbReference>
<dbReference type="Pfam" id="PF00931">
    <property type="entry name" value="NB-ARC"/>
    <property type="match status" value="1"/>
</dbReference>
<evidence type="ECO:0000256" key="6">
    <source>
        <dbReference type="ARBA" id="ARBA00022667"/>
    </source>
</evidence>
<dbReference type="Gene3D" id="3.80.10.10">
    <property type="entry name" value="Ribonuclease Inhibitor"/>
    <property type="match status" value="1"/>
</dbReference>
<keyword evidence="6" id="KW-0381">Hypersensitive response</keyword>
<comment type="caution">
    <text evidence="15">The sequence shown here is derived from an EMBL/GenBank/DDBJ whole genome shotgun (WGS) entry which is preliminary data.</text>
</comment>
<dbReference type="FunFam" id="1.10.10.10:FF:000322">
    <property type="entry name" value="Probable disease resistance protein At1g63360"/>
    <property type="match status" value="1"/>
</dbReference>